<sequence>MSVFARMAKAAALAGAAFDGGRPQNGPQGAWSGSSSGGAGHAVSTAGGWSGQGPSANMGSPGNSANGFSSAPGGRPGFAKAPDFYSPLGTSRAPQLPEFLTSNPLPQGKPWGTKNATNTNVYVDPPTTNVTRTYDFVVTKENIAPDGVNVTGLLINGQFPGPTIEANWGDWIEVTVHNNIPDEGTAFHWHGFLQKDTQYFDGVPGTGMCPIAPGSSLTYRFKADLYGTSWYHAHYSAQYASGMIAPMVIHGPTTVPYDTDVGPILVGDWIHMYYADAVDMVMTALPNWKQPRSNNNLINGKNNYDCSLTSLPCTPNAGIATFNFTSGKSHRLRFINPSAAAIEKISIDGHTMTVIANDFVPIQPYNTTVITLGVGQRADVIVHANGKPTDSVWMRALIPDNCALTDGKGNYVQAAIFYENADRSKEPASQAQQGWDNNNCANDDLALSVPWYPIAAGNPSTTETLVARMGSNGTHMLWYQNDRTFRTNYNDPLLLEAKLGNLNFSEPANVHNYGTNASIRFFVQNHSGQPHPMHMHGHNMFVLAAGVGWWDGTIVNPDNPARRDVQIMPVGGYVVVQWNQDNPGVWPFHCHTAWHLSQGMVWNVLENPQAIKDNLNPPPSIAQTCRDWAAWTGNNVVDQIDSGL</sequence>
<feature type="compositionally biased region" description="Polar residues" evidence="5">
    <location>
        <begin position="52"/>
        <end position="69"/>
    </location>
</feature>
<dbReference type="SUPFAM" id="SSF49503">
    <property type="entry name" value="Cupredoxins"/>
    <property type="match status" value="3"/>
</dbReference>
<dbReference type="Gene3D" id="2.60.40.420">
    <property type="entry name" value="Cupredoxins - blue copper proteins"/>
    <property type="match status" value="3"/>
</dbReference>
<dbReference type="PROSITE" id="PS00079">
    <property type="entry name" value="MULTICOPPER_OXIDASE1"/>
    <property type="match status" value="1"/>
</dbReference>
<feature type="domain" description="Plastocyanin-like" evidence="6">
    <location>
        <begin position="263"/>
        <end position="397"/>
    </location>
</feature>
<evidence type="ECO:0000256" key="1">
    <source>
        <dbReference type="ARBA" id="ARBA00010609"/>
    </source>
</evidence>
<comment type="similarity">
    <text evidence="1">Belongs to the multicopper oxidase family.</text>
</comment>
<dbReference type="InterPro" id="IPR033138">
    <property type="entry name" value="Cu_oxidase_CS"/>
</dbReference>
<evidence type="ECO:0000256" key="5">
    <source>
        <dbReference type="SAM" id="MobiDB-lite"/>
    </source>
</evidence>
<dbReference type="InterPro" id="IPR001117">
    <property type="entry name" value="Cu-oxidase_2nd"/>
</dbReference>
<dbReference type="Pfam" id="PF07732">
    <property type="entry name" value="Cu-oxidase_3"/>
    <property type="match status" value="1"/>
</dbReference>
<gene>
    <name evidence="9" type="ORF">LTR16_002509</name>
</gene>
<feature type="region of interest" description="Disordered" evidence="5">
    <location>
        <begin position="18"/>
        <end position="92"/>
    </location>
</feature>
<feature type="domain" description="Plastocyanin-like" evidence="7">
    <location>
        <begin position="496"/>
        <end position="609"/>
    </location>
</feature>
<feature type="domain" description="Plastocyanin-like" evidence="8">
    <location>
        <begin position="138"/>
        <end position="252"/>
    </location>
</feature>
<dbReference type="PANTHER" id="PTHR11709">
    <property type="entry name" value="MULTI-COPPER OXIDASE"/>
    <property type="match status" value="1"/>
</dbReference>
<evidence type="ECO:0000256" key="4">
    <source>
        <dbReference type="ARBA" id="ARBA00023008"/>
    </source>
</evidence>
<accession>A0ABR0M7T3</accession>
<comment type="caution">
    <text evidence="9">The sequence shown here is derived from an EMBL/GenBank/DDBJ whole genome shotgun (WGS) entry which is preliminary data.</text>
</comment>
<reference evidence="9 10" key="1">
    <citation type="submission" date="2023-08" db="EMBL/GenBank/DDBJ databases">
        <title>Black Yeasts Isolated from many extreme environments.</title>
        <authorList>
            <person name="Coleine C."/>
            <person name="Stajich J.E."/>
            <person name="Selbmann L."/>
        </authorList>
    </citation>
    <scope>NUCLEOTIDE SEQUENCE [LARGE SCALE GENOMIC DNA]</scope>
    <source>
        <strain evidence="9 10">CCFEE 536</strain>
    </source>
</reference>
<evidence type="ECO:0000259" key="8">
    <source>
        <dbReference type="Pfam" id="PF07732"/>
    </source>
</evidence>
<protein>
    <recommendedName>
        <fullName evidence="11">Multicopper oxidase</fullName>
    </recommendedName>
</protein>
<evidence type="ECO:0000256" key="3">
    <source>
        <dbReference type="ARBA" id="ARBA00023002"/>
    </source>
</evidence>
<evidence type="ECO:0000313" key="9">
    <source>
        <dbReference type="EMBL" id="KAK5290564.1"/>
    </source>
</evidence>
<dbReference type="InterPro" id="IPR002355">
    <property type="entry name" value="Cu_oxidase_Cu_BS"/>
</dbReference>
<keyword evidence="4" id="KW-0186">Copper</keyword>
<dbReference type="InterPro" id="IPR011707">
    <property type="entry name" value="Cu-oxidase-like_N"/>
</dbReference>
<organism evidence="9 10">
    <name type="scientific">Cryomyces antarcticus</name>
    <dbReference type="NCBI Taxonomy" id="329879"/>
    <lineage>
        <taxon>Eukaryota</taxon>
        <taxon>Fungi</taxon>
        <taxon>Dikarya</taxon>
        <taxon>Ascomycota</taxon>
        <taxon>Pezizomycotina</taxon>
        <taxon>Dothideomycetes</taxon>
        <taxon>Dothideomycetes incertae sedis</taxon>
        <taxon>Cryomyces</taxon>
    </lineage>
</organism>
<dbReference type="PANTHER" id="PTHR11709:SF145">
    <property type="entry name" value="LCC1"/>
    <property type="match status" value="1"/>
</dbReference>
<evidence type="ECO:0000259" key="7">
    <source>
        <dbReference type="Pfam" id="PF07731"/>
    </source>
</evidence>
<keyword evidence="2" id="KW-0479">Metal-binding</keyword>
<dbReference type="Pfam" id="PF00394">
    <property type="entry name" value="Cu-oxidase"/>
    <property type="match status" value="1"/>
</dbReference>
<dbReference type="InterPro" id="IPR008972">
    <property type="entry name" value="Cupredoxin"/>
</dbReference>
<dbReference type="PROSITE" id="PS00080">
    <property type="entry name" value="MULTICOPPER_OXIDASE2"/>
    <property type="match status" value="1"/>
</dbReference>
<dbReference type="CDD" id="cd13901">
    <property type="entry name" value="CuRO_3_MaLCC_like"/>
    <property type="match status" value="1"/>
</dbReference>
<evidence type="ECO:0000256" key="2">
    <source>
        <dbReference type="ARBA" id="ARBA00022723"/>
    </source>
</evidence>
<name>A0ABR0M7T3_9PEZI</name>
<dbReference type="InterPro" id="IPR045087">
    <property type="entry name" value="Cu-oxidase_fam"/>
</dbReference>
<dbReference type="CDD" id="cd13854">
    <property type="entry name" value="CuRO_1_MaLCC_like"/>
    <property type="match status" value="1"/>
</dbReference>
<evidence type="ECO:0000313" key="10">
    <source>
        <dbReference type="Proteomes" id="UP001357485"/>
    </source>
</evidence>
<keyword evidence="10" id="KW-1185">Reference proteome</keyword>
<dbReference type="Proteomes" id="UP001357485">
    <property type="component" value="Unassembled WGS sequence"/>
</dbReference>
<evidence type="ECO:0008006" key="11">
    <source>
        <dbReference type="Google" id="ProtNLM"/>
    </source>
</evidence>
<dbReference type="EMBL" id="JAVRRA010000200">
    <property type="protein sequence ID" value="KAK5290564.1"/>
    <property type="molecule type" value="Genomic_DNA"/>
</dbReference>
<evidence type="ECO:0000259" key="6">
    <source>
        <dbReference type="Pfam" id="PF00394"/>
    </source>
</evidence>
<dbReference type="Pfam" id="PF07731">
    <property type="entry name" value="Cu-oxidase_2"/>
    <property type="match status" value="1"/>
</dbReference>
<dbReference type="InterPro" id="IPR011706">
    <property type="entry name" value="Cu-oxidase_C"/>
</dbReference>
<proteinExistence type="inferred from homology"/>
<keyword evidence="3" id="KW-0560">Oxidoreductase</keyword>